<protein>
    <recommendedName>
        <fullName evidence="3">AbiEi antitoxin C-terminal domain-containing protein</fullName>
    </recommendedName>
</protein>
<dbReference type="RefSeq" id="WP_052835189.1">
    <property type="nucleotide sequence ID" value="NZ_CDRZ01000019.1"/>
</dbReference>
<gene>
    <name evidence="1" type="ORF">SSCH_1150028</name>
</gene>
<dbReference type="Proteomes" id="UP000046155">
    <property type="component" value="Unassembled WGS sequence"/>
</dbReference>
<accession>A0A0B7MAS5</accession>
<organism evidence="1 2">
    <name type="scientific">Syntrophaceticus schinkii</name>
    <dbReference type="NCBI Taxonomy" id="499207"/>
    <lineage>
        <taxon>Bacteria</taxon>
        <taxon>Bacillati</taxon>
        <taxon>Bacillota</taxon>
        <taxon>Clostridia</taxon>
        <taxon>Thermoanaerobacterales</taxon>
        <taxon>Thermoanaerobacterales Family III. Incertae Sedis</taxon>
        <taxon>Syntrophaceticus</taxon>
    </lineage>
</organism>
<evidence type="ECO:0008006" key="3">
    <source>
        <dbReference type="Google" id="ProtNLM"/>
    </source>
</evidence>
<sequence>MNKIIYKKIYNIFEQNDGYAYTRDITGAGIHNIYLNELLEDRKIERIKWGLYRWVGMERAGASSMVDVSLAIPKGVICLQYALAYHNLTTAKPWEISVAISKKDRVIPPDYPPVKLYYFLPRIYNAGIEIIQIGKQSGKNL</sequence>
<reference evidence="2" key="1">
    <citation type="submission" date="2015-01" db="EMBL/GenBank/DDBJ databases">
        <authorList>
            <person name="Manzoor Shahid"/>
            <person name="Zubair Saima"/>
        </authorList>
    </citation>
    <scope>NUCLEOTIDE SEQUENCE [LARGE SCALE GENOMIC DNA]</scope>
    <source>
        <strain evidence="2">Sp3</strain>
    </source>
</reference>
<keyword evidence="2" id="KW-1185">Reference proteome</keyword>
<name>A0A0B7MAS5_9FIRM</name>
<proteinExistence type="predicted"/>
<dbReference type="EMBL" id="CDRZ01000019">
    <property type="protein sequence ID" value="CEO87614.1"/>
    <property type="molecule type" value="Genomic_DNA"/>
</dbReference>
<evidence type="ECO:0000313" key="2">
    <source>
        <dbReference type="Proteomes" id="UP000046155"/>
    </source>
</evidence>
<dbReference type="AlphaFoldDB" id="A0A0B7MAS5"/>
<evidence type="ECO:0000313" key="1">
    <source>
        <dbReference type="EMBL" id="CEO87614.1"/>
    </source>
</evidence>
<dbReference type="OrthoDB" id="9801429at2"/>